<dbReference type="Gene3D" id="2.40.160.130">
    <property type="entry name" value="Capsule assembly protein Wzi"/>
    <property type="match status" value="1"/>
</dbReference>
<dbReference type="InterPro" id="IPR038636">
    <property type="entry name" value="Wzi_sf"/>
</dbReference>
<dbReference type="RefSeq" id="WP_184174201.1">
    <property type="nucleotide sequence ID" value="NZ_JACHGF010000003.1"/>
</dbReference>
<evidence type="ECO:0000256" key="1">
    <source>
        <dbReference type="SAM" id="SignalP"/>
    </source>
</evidence>
<keyword evidence="1" id="KW-0732">Signal</keyword>
<feature type="signal peptide" evidence="1">
    <location>
        <begin position="1"/>
        <end position="21"/>
    </location>
</feature>
<gene>
    <name evidence="2" type="ORF">HNQ92_002390</name>
</gene>
<name>A0A840TRA0_9BACT</name>
<evidence type="ECO:0008006" key="4">
    <source>
        <dbReference type="Google" id="ProtNLM"/>
    </source>
</evidence>
<comment type="caution">
    <text evidence="2">The sequence shown here is derived from an EMBL/GenBank/DDBJ whole genome shotgun (WGS) entry which is preliminary data.</text>
</comment>
<organism evidence="2 3">
    <name type="scientific">Rhabdobacter roseus</name>
    <dbReference type="NCBI Taxonomy" id="1655419"/>
    <lineage>
        <taxon>Bacteria</taxon>
        <taxon>Pseudomonadati</taxon>
        <taxon>Bacteroidota</taxon>
        <taxon>Cytophagia</taxon>
        <taxon>Cytophagales</taxon>
        <taxon>Cytophagaceae</taxon>
        <taxon>Rhabdobacter</taxon>
    </lineage>
</organism>
<dbReference type="Pfam" id="PF14052">
    <property type="entry name" value="Caps_assemb_Wzi"/>
    <property type="match status" value="1"/>
</dbReference>
<accession>A0A840TRA0</accession>
<dbReference type="Proteomes" id="UP000557307">
    <property type="component" value="Unassembled WGS sequence"/>
</dbReference>
<evidence type="ECO:0000313" key="2">
    <source>
        <dbReference type="EMBL" id="MBB5284247.1"/>
    </source>
</evidence>
<dbReference type="InterPro" id="IPR026950">
    <property type="entry name" value="Caps_assemb_Wzi"/>
</dbReference>
<dbReference type="AlphaFoldDB" id="A0A840TRA0"/>
<keyword evidence="3" id="KW-1185">Reference proteome</keyword>
<evidence type="ECO:0000313" key="3">
    <source>
        <dbReference type="Proteomes" id="UP000557307"/>
    </source>
</evidence>
<reference evidence="2 3" key="1">
    <citation type="submission" date="2020-08" db="EMBL/GenBank/DDBJ databases">
        <title>Genomic Encyclopedia of Type Strains, Phase IV (KMG-IV): sequencing the most valuable type-strain genomes for metagenomic binning, comparative biology and taxonomic classification.</title>
        <authorList>
            <person name="Goeker M."/>
        </authorList>
    </citation>
    <scope>NUCLEOTIDE SEQUENCE [LARGE SCALE GENOMIC DNA]</scope>
    <source>
        <strain evidence="2 3">DSM 105074</strain>
    </source>
</reference>
<proteinExistence type="predicted"/>
<sequence>MNKCVILLCFLLFSETPFVKAQPESHSPHPDSLRSWAELSTFLATDSWVPFWLHTNQFGIVPKQGSTLQARVGWEQQWRISGNASSKHSWTAGGGLEVVGNLNPNSHLLLPQAYGSVQYGPWELYVGRRKQWVGLADSTLSTGSYSWSGNALPLPRVQVGVTRFTPVPFTRQWVAFKGFYADGWFENNRPVTSELKLHQKALYIRLGKPTGKLKLYGGLNHQVQWGGRSPYLTDGNEQMPKGLNNYVRVITAALSRGRLDSTASDFDQENRVGNHLGSVDLAIEIDGYDANWFLYRQSLYEDGSLYYLTNIADGLNGLRIRRKNNFGAAFSIREIVFEGLYTKSQGGADFIITKDKKRGRDNYFNNAQVRDGWSYLDRGIGTPFIPPTSDTRWRWPNYGDAFTSNNRVWVFHLGVRGTLLQKIEWSTKLSYSSNGGTYDLAFDPPEVYQFSGILNLQSKVNWLGGGATVFGSLAADVGDLYPVSYGVRLGLRKDGLLGQ</sequence>
<feature type="chain" id="PRO_5032837795" description="Capsule assembly Wzi family protein" evidence="1">
    <location>
        <begin position="22"/>
        <end position="499"/>
    </location>
</feature>
<protein>
    <recommendedName>
        <fullName evidence="4">Capsule assembly Wzi family protein</fullName>
    </recommendedName>
</protein>
<dbReference type="EMBL" id="JACHGF010000003">
    <property type="protein sequence ID" value="MBB5284247.1"/>
    <property type="molecule type" value="Genomic_DNA"/>
</dbReference>